<dbReference type="EMBL" id="VUNQ01000020">
    <property type="protein sequence ID" value="MSU01863.1"/>
    <property type="molecule type" value="Genomic_DNA"/>
</dbReference>
<sequence>MNIQSISEKIPIEETIKGIEFIKYERSIEKLKSYMDDIMPFGEKTTVKYRNKFFQRFVETEGEEIAYTPLLKFINSADSFQTKKEVIYFIVCETSDAVGEIVKGFYEGSIPEQIESDQFIEVFKAAMPDAKESSIKKTYSVVTTILEDFGILNSKKDEVTKKKVFLLNNNIRSSNEGILFNLYYEFIKIKGNKMPEEELVLNCDTFKYFIMSDLMKKRHLKWMLDQGYLEHYVMGGNSKYQFSYDSLDLLVEKVIKND</sequence>
<accession>A0A6N7XWN8</accession>
<dbReference type="AlphaFoldDB" id="A0A6N7XWN8"/>
<organism evidence="1 2">
    <name type="scientific">Tissierella pigra</name>
    <dbReference type="NCBI Taxonomy" id="2607614"/>
    <lineage>
        <taxon>Bacteria</taxon>
        <taxon>Bacillati</taxon>
        <taxon>Bacillota</taxon>
        <taxon>Tissierellia</taxon>
        <taxon>Tissierellales</taxon>
        <taxon>Tissierellaceae</taxon>
        <taxon>Tissierella</taxon>
    </lineage>
</organism>
<keyword evidence="2" id="KW-1185">Reference proteome</keyword>
<dbReference type="RefSeq" id="WP_154440323.1">
    <property type="nucleotide sequence ID" value="NZ_JAHLPJ010000001.1"/>
</dbReference>
<proteinExistence type="predicted"/>
<evidence type="ECO:0000313" key="2">
    <source>
        <dbReference type="Proteomes" id="UP000469523"/>
    </source>
</evidence>
<evidence type="ECO:0000313" key="1">
    <source>
        <dbReference type="EMBL" id="MSU01863.1"/>
    </source>
</evidence>
<dbReference type="Proteomes" id="UP000469523">
    <property type="component" value="Unassembled WGS sequence"/>
</dbReference>
<reference evidence="1 2" key="1">
    <citation type="submission" date="2019-09" db="EMBL/GenBank/DDBJ databases">
        <title>In-depth cultivation of the pig gut microbiome towards novel bacterial diversity and tailored functional studies.</title>
        <authorList>
            <person name="Wylensek D."/>
            <person name="Hitch T.C.A."/>
            <person name="Clavel T."/>
        </authorList>
    </citation>
    <scope>NUCLEOTIDE SEQUENCE [LARGE SCALE GENOMIC DNA]</scope>
    <source>
        <strain evidence="1 2">WCA3-693-APC-4?</strain>
    </source>
</reference>
<comment type="caution">
    <text evidence="1">The sequence shown here is derived from an EMBL/GenBank/DDBJ whole genome shotgun (WGS) entry which is preliminary data.</text>
</comment>
<protein>
    <submittedName>
        <fullName evidence="1">Uncharacterized protein</fullName>
    </submittedName>
</protein>
<name>A0A6N7XWN8_9FIRM</name>
<gene>
    <name evidence="1" type="ORF">FYJ83_10325</name>
</gene>